<organism evidence="1 2">
    <name type="scientific">Vibrio xiamenensis</name>
    <dbReference type="NCBI Taxonomy" id="861298"/>
    <lineage>
        <taxon>Bacteria</taxon>
        <taxon>Pseudomonadati</taxon>
        <taxon>Pseudomonadota</taxon>
        <taxon>Gammaproteobacteria</taxon>
        <taxon>Vibrionales</taxon>
        <taxon>Vibrionaceae</taxon>
        <taxon>Vibrio</taxon>
    </lineage>
</organism>
<dbReference type="EMBL" id="FNDD01000002">
    <property type="protein sequence ID" value="SDG73727.1"/>
    <property type="molecule type" value="Genomic_DNA"/>
</dbReference>
<dbReference type="RefSeq" id="WP_093268988.1">
    <property type="nucleotide sequence ID" value="NZ_FNDD01000002.1"/>
</dbReference>
<reference evidence="1 2" key="1">
    <citation type="submission" date="2016-10" db="EMBL/GenBank/DDBJ databases">
        <authorList>
            <person name="de Groot N.N."/>
        </authorList>
    </citation>
    <scope>NUCLEOTIDE SEQUENCE [LARGE SCALE GENOMIC DNA]</scope>
    <source>
        <strain evidence="1 2">CGMCC 1.10228</strain>
    </source>
</reference>
<evidence type="ECO:0000313" key="2">
    <source>
        <dbReference type="Proteomes" id="UP000198854"/>
    </source>
</evidence>
<keyword evidence="2" id="KW-1185">Reference proteome</keyword>
<protein>
    <submittedName>
        <fullName evidence="1">Uncharacterized protein</fullName>
    </submittedName>
</protein>
<accession>A0A1G7WP14</accession>
<dbReference type="Proteomes" id="UP000198854">
    <property type="component" value="Unassembled WGS sequence"/>
</dbReference>
<proteinExistence type="predicted"/>
<dbReference type="AlphaFoldDB" id="A0A1G7WP14"/>
<gene>
    <name evidence="1" type="ORF">SAMN04488136_10284</name>
</gene>
<evidence type="ECO:0000313" key="1">
    <source>
        <dbReference type="EMBL" id="SDG73727.1"/>
    </source>
</evidence>
<name>A0A1G7WP14_9VIBR</name>
<sequence>MVETNNYQMAIDLLCCHLGLTEEEAKEQLGLTEDKHTHKNVVETHHALMGFTAEK</sequence>